<reference evidence="2" key="1">
    <citation type="submission" date="2023-03" db="EMBL/GenBank/DDBJ databases">
        <title>Complete genome of Cladonia borealis.</title>
        <authorList>
            <person name="Park H."/>
        </authorList>
    </citation>
    <scope>NUCLEOTIDE SEQUENCE</scope>
    <source>
        <strain evidence="2">ANT050790</strain>
    </source>
</reference>
<dbReference type="Proteomes" id="UP001166286">
    <property type="component" value="Unassembled WGS sequence"/>
</dbReference>
<dbReference type="PANTHER" id="PTHR43684">
    <property type="match status" value="1"/>
</dbReference>
<dbReference type="Gene3D" id="3.90.226.10">
    <property type="entry name" value="2-enoyl-CoA Hydratase, Chain A, domain 1"/>
    <property type="match status" value="1"/>
</dbReference>
<comment type="similarity">
    <text evidence="1">Belongs to the enoyl-CoA hydratase/isomerase family.</text>
</comment>
<accession>A0AA39QSR6</accession>
<organism evidence="2 3">
    <name type="scientific">Cladonia borealis</name>
    <dbReference type="NCBI Taxonomy" id="184061"/>
    <lineage>
        <taxon>Eukaryota</taxon>
        <taxon>Fungi</taxon>
        <taxon>Dikarya</taxon>
        <taxon>Ascomycota</taxon>
        <taxon>Pezizomycotina</taxon>
        <taxon>Lecanoromycetes</taxon>
        <taxon>OSLEUM clade</taxon>
        <taxon>Lecanoromycetidae</taxon>
        <taxon>Lecanorales</taxon>
        <taxon>Lecanorineae</taxon>
        <taxon>Cladoniaceae</taxon>
        <taxon>Cladonia</taxon>
    </lineage>
</organism>
<comment type="caution">
    <text evidence="2">The sequence shown here is derived from an EMBL/GenBank/DDBJ whole genome shotgun (WGS) entry which is preliminary data.</text>
</comment>
<gene>
    <name evidence="2" type="ORF">JMJ35_010496</name>
</gene>
<evidence type="ECO:0008006" key="4">
    <source>
        <dbReference type="Google" id="ProtNLM"/>
    </source>
</evidence>
<dbReference type="InterPro" id="IPR051053">
    <property type="entry name" value="ECH/Chromodomain_protein"/>
</dbReference>
<dbReference type="EMBL" id="JAFEKC020000025">
    <property type="protein sequence ID" value="KAK0507038.1"/>
    <property type="molecule type" value="Genomic_DNA"/>
</dbReference>
<evidence type="ECO:0000313" key="2">
    <source>
        <dbReference type="EMBL" id="KAK0507038.1"/>
    </source>
</evidence>
<dbReference type="AlphaFoldDB" id="A0AA39QSR6"/>
<dbReference type="SUPFAM" id="SSF52096">
    <property type="entry name" value="ClpP/crotonase"/>
    <property type="match status" value="1"/>
</dbReference>
<protein>
    <recommendedName>
        <fullName evidence="4">Enoyl-CoA hydratase</fullName>
    </recommendedName>
</protein>
<keyword evidence="3" id="KW-1185">Reference proteome</keyword>
<sequence>MASKSTDLPSSYTSLVTTDITVSHVPASSPTPTPVVLVTLSRPRNHNAFTGTMEKELVHVFSLLDVDDRVKCVVLTGAGKMFCAGADLDVGFPLIKETVRETEHRDEGGRVALAIHRCSKPTIAAINGAAVGIGITMTLPASIRLAYKSAKIGFVFSRRGLVMEACSSYFLPRLIGLSRAMHLTTTGSIYPASHPLLNELFSEVLPTPEATLTRALELAEDLAKNTSNVSINMNKALMHHGAESAEGAHLLESKILAGLFGRKDNDEGVKSFLEKRPPQFRGKMPDDAPSVYPWWEPLDVAGSPKASSLKSKL</sequence>
<dbReference type="PANTHER" id="PTHR43684:SF4">
    <property type="entry name" value="ENOYL-COA HYDRATASE_ISOMERASE FAMILY PROTEIN (AFU_ORTHOLOGUE AFUA_1G01890)"/>
    <property type="match status" value="1"/>
</dbReference>
<dbReference type="InterPro" id="IPR029045">
    <property type="entry name" value="ClpP/crotonase-like_dom_sf"/>
</dbReference>
<name>A0AA39QSR6_9LECA</name>
<evidence type="ECO:0000256" key="1">
    <source>
        <dbReference type="ARBA" id="ARBA00005254"/>
    </source>
</evidence>
<proteinExistence type="inferred from homology"/>
<dbReference type="Pfam" id="PF00378">
    <property type="entry name" value="ECH_1"/>
    <property type="match status" value="1"/>
</dbReference>
<dbReference type="CDD" id="cd06558">
    <property type="entry name" value="crotonase-like"/>
    <property type="match status" value="1"/>
</dbReference>
<dbReference type="InterPro" id="IPR001753">
    <property type="entry name" value="Enoyl-CoA_hydra/iso"/>
</dbReference>
<evidence type="ECO:0000313" key="3">
    <source>
        <dbReference type="Proteomes" id="UP001166286"/>
    </source>
</evidence>